<evidence type="ECO:0000256" key="3">
    <source>
        <dbReference type="ARBA" id="ARBA00022989"/>
    </source>
</evidence>
<dbReference type="PRINTS" id="PR00252">
    <property type="entry name" value="NRIONCHANNEL"/>
</dbReference>
<dbReference type="Pfam" id="PF02932">
    <property type="entry name" value="Neur_chan_memb"/>
    <property type="match status" value="1"/>
</dbReference>
<dbReference type="GO" id="GO:0016020">
    <property type="term" value="C:membrane"/>
    <property type="evidence" value="ECO:0007669"/>
    <property type="project" value="UniProtKB-SubCell"/>
</dbReference>
<keyword evidence="3 5" id="KW-1133">Transmembrane helix</keyword>
<dbReference type="OrthoDB" id="6111616at2759"/>
<evidence type="ECO:0000313" key="8">
    <source>
        <dbReference type="EMBL" id="OWF41597.1"/>
    </source>
</evidence>
<evidence type="ECO:0000259" key="7">
    <source>
        <dbReference type="Pfam" id="PF02932"/>
    </source>
</evidence>
<dbReference type="SUPFAM" id="SSF90112">
    <property type="entry name" value="Neurotransmitter-gated ion-channel transmembrane pore"/>
    <property type="match status" value="1"/>
</dbReference>
<dbReference type="InterPro" id="IPR036719">
    <property type="entry name" value="Neuro-gated_channel_TM_sf"/>
</dbReference>
<feature type="domain" description="Neurotransmitter-gated ion-channel transmembrane" evidence="7">
    <location>
        <begin position="244"/>
        <end position="349"/>
    </location>
</feature>
<dbReference type="PROSITE" id="PS00236">
    <property type="entry name" value="NEUROTR_ION_CHANNEL"/>
    <property type="match status" value="1"/>
</dbReference>
<dbReference type="EMBL" id="NEDP02005380">
    <property type="protein sequence ID" value="OWF41597.1"/>
    <property type="molecule type" value="Genomic_DNA"/>
</dbReference>
<dbReference type="InterPro" id="IPR006202">
    <property type="entry name" value="Neur_chan_lig-bd"/>
</dbReference>
<feature type="transmembrane region" description="Helical" evidence="5">
    <location>
        <begin position="393"/>
        <end position="413"/>
    </location>
</feature>
<dbReference type="CDD" id="cd19051">
    <property type="entry name" value="LGIC_TM_cation"/>
    <property type="match status" value="1"/>
</dbReference>
<evidence type="ECO:0000256" key="1">
    <source>
        <dbReference type="ARBA" id="ARBA00004141"/>
    </source>
</evidence>
<dbReference type="STRING" id="6573.A0A210PYN2"/>
<name>A0A210PYN2_MIZYE</name>
<organism evidence="8 9">
    <name type="scientific">Mizuhopecten yessoensis</name>
    <name type="common">Japanese scallop</name>
    <name type="synonym">Patinopecten yessoensis</name>
    <dbReference type="NCBI Taxonomy" id="6573"/>
    <lineage>
        <taxon>Eukaryota</taxon>
        <taxon>Metazoa</taxon>
        <taxon>Spiralia</taxon>
        <taxon>Lophotrochozoa</taxon>
        <taxon>Mollusca</taxon>
        <taxon>Bivalvia</taxon>
        <taxon>Autobranchia</taxon>
        <taxon>Pteriomorphia</taxon>
        <taxon>Pectinida</taxon>
        <taxon>Pectinoidea</taxon>
        <taxon>Pectinidae</taxon>
        <taxon>Mizuhopecten</taxon>
    </lineage>
</organism>
<dbReference type="InterPro" id="IPR018000">
    <property type="entry name" value="Neurotransmitter_ion_chnl_CS"/>
</dbReference>
<comment type="subcellular location">
    <subcellularLocation>
        <location evidence="1">Membrane</location>
        <topology evidence="1">Multi-pass membrane protein</topology>
    </subcellularLocation>
</comment>
<dbReference type="Gene3D" id="2.70.170.10">
    <property type="entry name" value="Neurotransmitter-gated ion-channel ligand-binding domain"/>
    <property type="match status" value="1"/>
</dbReference>
<feature type="transmembrane region" description="Helical" evidence="5">
    <location>
        <begin position="299"/>
        <end position="322"/>
    </location>
</feature>
<keyword evidence="5" id="KW-0813">Transport</keyword>
<evidence type="ECO:0000256" key="5">
    <source>
        <dbReference type="RuleBase" id="RU000687"/>
    </source>
</evidence>
<dbReference type="InterPro" id="IPR006201">
    <property type="entry name" value="Neur_channel"/>
</dbReference>
<keyword evidence="4 5" id="KW-0472">Membrane</keyword>
<dbReference type="InterPro" id="IPR036734">
    <property type="entry name" value="Neur_chan_lig-bd_sf"/>
</dbReference>
<keyword evidence="5" id="KW-0407">Ion channel</keyword>
<dbReference type="SUPFAM" id="SSF63712">
    <property type="entry name" value="Nicotinic receptor ligand binding domain-like"/>
    <property type="match status" value="1"/>
</dbReference>
<dbReference type="InterPro" id="IPR038050">
    <property type="entry name" value="Neuro_actylchol_rec"/>
</dbReference>
<proteinExistence type="inferred from homology"/>
<feature type="transmembrane region" description="Helical" evidence="5">
    <location>
        <begin position="239"/>
        <end position="262"/>
    </location>
</feature>
<dbReference type="GO" id="GO:0004888">
    <property type="term" value="F:transmembrane signaling receptor activity"/>
    <property type="evidence" value="ECO:0007669"/>
    <property type="project" value="InterPro"/>
</dbReference>
<comment type="caution">
    <text evidence="8">The sequence shown here is derived from an EMBL/GenBank/DDBJ whole genome shotgun (WGS) entry which is preliminary data.</text>
</comment>
<evidence type="ECO:0000256" key="4">
    <source>
        <dbReference type="ARBA" id="ARBA00023136"/>
    </source>
</evidence>
<evidence type="ECO:0000313" key="9">
    <source>
        <dbReference type="Proteomes" id="UP000242188"/>
    </source>
</evidence>
<keyword evidence="2 5" id="KW-0812">Transmembrane</keyword>
<dbReference type="Gene3D" id="1.20.58.390">
    <property type="entry name" value="Neurotransmitter-gated ion-channel transmembrane domain"/>
    <property type="match status" value="1"/>
</dbReference>
<keyword evidence="5" id="KW-0406">Ion transport</keyword>
<protein>
    <submittedName>
        <fullName evidence="8">Ligand-gated ion channel 4</fullName>
    </submittedName>
</protein>
<dbReference type="Pfam" id="PF02931">
    <property type="entry name" value="Neur_chan_LBD"/>
    <property type="match status" value="1"/>
</dbReference>
<dbReference type="CDD" id="cd18989">
    <property type="entry name" value="LGIC_ECD_cation"/>
    <property type="match status" value="1"/>
</dbReference>
<dbReference type="FunFam" id="2.70.170.10:FF:000028">
    <property type="entry name" value="AcetylCholine Receptor"/>
    <property type="match status" value="1"/>
</dbReference>
<feature type="domain" description="Neurotransmitter-gated ion-channel ligand-binding" evidence="6">
    <location>
        <begin position="46"/>
        <end position="236"/>
    </location>
</feature>
<sequence length="417" mass="47437">MTMHYIYDVSLFMLFVSGSFRICLGNLNRSEVENLYAYLLPSAASSTYYKYIRPDVDQSYATNVTTDLHVTSLREVDEMTGRFTVVTFLNIYWKDERLSWSPSSYGDIREIEFPQSEVWKPALTLANPFSLLKPLGSDGNLVRYTNNGDATWYVGDVMQALCDIEVTQYPFDKQVCPLYFRIWGYEGSDLTLTPSTNDVGFTYYVENSEWDITKTEKEVVVNEAAYIVYKFHLQRKSTFFLISIYIPVVLLTGLCPLVFLLPADSCERVSYSITCLLAIAVFLTIVSESLPRSSSPMSVLSFFLVCDFVLATCLCVLTVLGLRMYHKDEKEDEVPAILKKIAAFKCFRCDSATKGDTPSSQTAVIEIKEKSAHEKTVEFEEVTWKTVARMFDLLCFFLSIGACVVLLVVYLMYTNIV</sequence>
<dbReference type="PANTHER" id="PTHR18945">
    <property type="entry name" value="NEUROTRANSMITTER GATED ION CHANNEL"/>
    <property type="match status" value="1"/>
</dbReference>
<dbReference type="GO" id="GO:0005230">
    <property type="term" value="F:extracellular ligand-gated monoatomic ion channel activity"/>
    <property type="evidence" value="ECO:0007669"/>
    <property type="project" value="InterPro"/>
</dbReference>
<evidence type="ECO:0000256" key="2">
    <source>
        <dbReference type="ARBA" id="ARBA00022692"/>
    </source>
</evidence>
<gene>
    <name evidence="8" type="ORF">KP79_PYT16378</name>
</gene>
<dbReference type="AlphaFoldDB" id="A0A210PYN2"/>
<reference evidence="8 9" key="1">
    <citation type="journal article" date="2017" name="Nat. Ecol. Evol.">
        <title>Scallop genome provides insights into evolution of bilaterian karyotype and development.</title>
        <authorList>
            <person name="Wang S."/>
            <person name="Zhang J."/>
            <person name="Jiao W."/>
            <person name="Li J."/>
            <person name="Xun X."/>
            <person name="Sun Y."/>
            <person name="Guo X."/>
            <person name="Huan P."/>
            <person name="Dong B."/>
            <person name="Zhang L."/>
            <person name="Hu X."/>
            <person name="Sun X."/>
            <person name="Wang J."/>
            <person name="Zhao C."/>
            <person name="Wang Y."/>
            <person name="Wang D."/>
            <person name="Huang X."/>
            <person name="Wang R."/>
            <person name="Lv J."/>
            <person name="Li Y."/>
            <person name="Zhang Z."/>
            <person name="Liu B."/>
            <person name="Lu W."/>
            <person name="Hui Y."/>
            <person name="Liang J."/>
            <person name="Zhou Z."/>
            <person name="Hou R."/>
            <person name="Li X."/>
            <person name="Liu Y."/>
            <person name="Li H."/>
            <person name="Ning X."/>
            <person name="Lin Y."/>
            <person name="Zhao L."/>
            <person name="Xing Q."/>
            <person name="Dou J."/>
            <person name="Li Y."/>
            <person name="Mao J."/>
            <person name="Guo H."/>
            <person name="Dou H."/>
            <person name="Li T."/>
            <person name="Mu C."/>
            <person name="Jiang W."/>
            <person name="Fu Q."/>
            <person name="Fu X."/>
            <person name="Miao Y."/>
            <person name="Liu J."/>
            <person name="Yu Q."/>
            <person name="Li R."/>
            <person name="Liao H."/>
            <person name="Li X."/>
            <person name="Kong Y."/>
            <person name="Jiang Z."/>
            <person name="Chourrout D."/>
            <person name="Li R."/>
            <person name="Bao Z."/>
        </authorList>
    </citation>
    <scope>NUCLEOTIDE SEQUENCE [LARGE SCALE GENOMIC DNA]</scope>
    <source>
        <strain evidence="8 9">PY_sf001</strain>
    </source>
</reference>
<dbReference type="InterPro" id="IPR006029">
    <property type="entry name" value="Neurotrans-gated_channel_TM"/>
</dbReference>
<keyword evidence="9" id="KW-1185">Reference proteome</keyword>
<accession>A0A210PYN2</accession>
<comment type="similarity">
    <text evidence="5">Belongs to the ligand-gated ion channel (TC 1.A.9) family.</text>
</comment>
<feature type="transmembrane region" description="Helical" evidence="5">
    <location>
        <begin position="269"/>
        <end position="287"/>
    </location>
</feature>
<dbReference type="Proteomes" id="UP000242188">
    <property type="component" value="Unassembled WGS sequence"/>
</dbReference>
<evidence type="ECO:0000259" key="6">
    <source>
        <dbReference type="Pfam" id="PF02931"/>
    </source>
</evidence>